<dbReference type="NCBIfam" id="TIGR00229">
    <property type="entry name" value="sensory_box"/>
    <property type="match status" value="3"/>
</dbReference>
<dbReference type="SMART" id="SM00086">
    <property type="entry name" value="PAC"/>
    <property type="match status" value="4"/>
</dbReference>
<keyword evidence="12" id="KW-1185">Reference proteome</keyword>
<dbReference type="Pfam" id="PF02518">
    <property type="entry name" value="HATPase_c"/>
    <property type="match status" value="1"/>
</dbReference>
<dbReference type="InterPro" id="IPR052162">
    <property type="entry name" value="Sensor_kinase/Photoreceptor"/>
</dbReference>
<dbReference type="PANTHER" id="PTHR43304">
    <property type="entry name" value="PHYTOCHROME-LIKE PROTEIN CPH1"/>
    <property type="match status" value="1"/>
</dbReference>
<evidence type="ECO:0000256" key="7">
    <source>
        <dbReference type="ARBA" id="ARBA00023136"/>
    </source>
</evidence>
<dbReference type="InterPro" id="IPR003661">
    <property type="entry name" value="HisK_dim/P_dom"/>
</dbReference>
<feature type="domain" description="PAC" evidence="10">
    <location>
        <begin position="506"/>
        <end position="557"/>
    </location>
</feature>
<dbReference type="InterPro" id="IPR035965">
    <property type="entry name" value="PAS-like_dom_sf"/>
</dbReference>
<dbReference type="InterPro" id="IPR000014">
    <property type="entry name" value="PAS"/>
</dbReference>
<evidence type="ECO:0000256" key="2">
    <source>
        <dbReference type="ARBA" id="ARBA00012438"/>
    </source>
</evidence>
<dbReference type="CDD" id="cd00082">
    <property type="entry name" value="HisKA"/>
    <property type="match status" value="1"/>
</dbReference>
<dbReference type="AlphaFoldDB" id="A0A7H1J3W5"/>
<feature type="domain" description="PAS" evidence="9">
    <location>
        <begin position="303"/>
        <end position="378"/>
    </location>
</feature>
<dbReference type="Gene3D" id="3.30.450.20">
    <property type="entry name" value="PAS domain"/>
    <property type="match status" value="4"/>
</dbReference>
<feature type="domain" description="Histidine kinase" evidence="8">
    <location>
        <begin position="695"/>
        <end position="916"/>
    </location>
</feature>
<dbReference type="GO" id="GO:0000155">
    <property type="term" value="F:phosphorelay sensor kinase activity"/>
    <property type="evidence" value="ECO:0007669"/>
    <property type="project" value="InterPro"/>
</dbReference>
<accession>A0A7H1J3W5</accession>
<dbReference type="PROSITE" id="PS50113">
    <property type="entry name" value="PAC"/>
    <property type="match status" value="4"/>
</dbReference>
<evidence type="ECO:0000313" key="12">
    <source>
        <dbReference type="Proteomes" id="UP000516370"/>
    </source>
</evidence>
<gene>
    <name evidence="11" type="ORF">IBG28_16020</name>
</gene>
<feature type="domain" description="PAC" evidence="10">
    <location>
        <begin position="249"/>
        <end position="302"/>
    </location>
</feature>
<feature type="domain" description="PAC" evidence="10">
    <location>
        <begin position="381"/>
        <end position="433"/>
    </location>
</feature>
<dbReference type="RefSeq" id="WP_111605600.1">
    <property type="nucleotide sequence ID" value="NZ_BMLJ01000001.1"/>
</dbReference>
<evidence type="ECO:0000256" key="1">
    <source>
        <dbReference type="ARBA" id="ARBA00000085"/>
    </source>
</evidence>
<evidence type="ECO:0000256" key="4">
    <source>
        <dbReference type="ARBA" id="ARBA00022679"/>
    </source>
</evidence>
<dbReference type="Proteomes" id="UP000516370">
    <property type="component" value="Chromosome"/>
</dbReference>
<keyword evidence="5" id="KW-0418">Kinase</keyword>
<dbReference type="Pfam" id="PF00512">
    <property type="entry name" value="HisKA"/>
    <property type="match status" value="1"/>
</dbReference>
<dbReference type="GO" id="GO:0005886">
    <property type="term" value="C:plasma membrane"/>
    <property type="evidence" value="ECO:0007669"/>
    <property type="project" value="UniProtKB-ARBA"/>
</dbReference>
<dbReference type="CDD" id="cd16922">
    <property type="entry name" value="HATPase_EvgS-ArcB-TorS-like"/>
    <property type="match status" value="1"/>
</dbReference>
<dbReference type="EMBL" id="CP061081">
    <property type="protein sequence ID" value="QNT05181.1"/>
    <property type="molecule type" value="Genomic_DNA"/>
</dbReference>
<protein>
    <recommendedName>
        <fullName evidence="2">histidine kinase</fullName>
        <ecNumber evidence="2">2.7.13.3</ecNumber>
    </recommendedName>
</protein>
<evidence type="ECO:0000259" key="9">
    <source>
        <dbReference type="PROSITE" id="PS50112"/>
    </source>
</evidence>
<dbReference type="PRINTS" id="PR00344">
    <property type="entry name" value="BCTRLSENSOR"/>
</dbReference>
<dbReference type="InterPro" id="IPR036890">
    <property type="entry name" value="HATPase_C_sf"/>
</dbReference>
<evidence type="ECO:0000259" key="10">
    <source>
        <dbReference type="PROSITE" id="PS50113"/>
    </source>
</evidence>
<dbReference type="KEGG" id="mard:IBG28_16020"/>
<dbReference type="InterPro" id="IPR013655">
    <property type="entry name" value="PAS_fold_3"/>
</dbReference>
<dbReference type="SUPFAM" id="SSF55785">
    <property type="entry name" value="PYP-like sensor domain (PAS domain)"/>
    <property type="match status" value="4"/>
</dbReference>
<dbReference type="Pfam" id="PF01590">
    <property type="entry name" value="GAF"/>
    <property type="match status" value="1"/>
</dbReference>
<dbReference type="SMART" id="SM00388">
    <property type="entry name" value="HisKA"/>
    <property type="match status" value="1"/>
</dbReference>
<dbReference type="SUPFAM" id="SSF55781">
    <property type="entry name" value="GAF domain-like"/>
    <property type="match status" value="1"/>
</dbReference>
<sequence>MQIPSKPDNEVERLEALHLIQMLDTPSEPRFDRLTRLAQFSLKSDIVLISLVDEDRQWFKSRQGLAVCQTGRDISFCGHTILSGDIFEISDTLKDERFADNPLVVGEPSIRFYAGVPLKYDGQAVGTLCFLGCQPRIFSVEEREIAFEFAQAVEQEIEDRLQEYAHDKLLTSEQMYRSVLDGTRIGTWQWNIQTGETIFNERWANIIGYQLDELEPISIETWLSFAHQDDLAESGRLLEEHFNGMSPFYDYKCRMKHKNGHYVWVHDRGQVVSWTEDGKPLMMYGTHADISEQMNAEMSLLESRDQFRTLVANIPGITYRCKADESWTMLFMSGHIDPLSGYPSSDFIGNAVRTYSSVIHPEDRTRLEHSIDVALNDKSSWLLHYRIIHADGSIRWVEERGAAEYNDVGQVLYLNGFILDVSNEKKLQERLIKLTQQLPGMVYQFQLWPNGHSAFPYASVAIKSIYGVTPDDVIEDASAAFSRIHADDLDAIIQSIEVSREHQTVWQDEYRVHRDDQSIMWLSGNATPEKMPDGSTLWHGYIQDITQTKEYYLTLEKLNQQLKVAQQSLDLASEQAQIGYWKISLKHGSLWWSPIIYQILGFNSEDIQPSLSLFKSMIHPDDVKKVEQGQEQARQSGIYNMVHRIIRSDGEIRWVHELSQFVPEEKNPELIMVGSVQDVTERMRLQKMKEAFIATVSHELRTPLTSISGALNLLQSGELASLSEKSAKLLNIASNNCNQLIHLISDLLDIEKLVAGKMSFEMRETNIRSVLQRSIHDHQLYLGGKSVRFALNIAECIDEISILIDEHRLMQILANLLSNAVKYSPNEGMVALSAQKIANYIELSVEDEGEGVPEEFRSRIFQRFSQADTSTSKMKGGTGLGLALCKELVEAMGGTIGYTSNKTSGARFYLHLPIPVTS</sequence>
<dbReference type="Gene3D" id="3.30.450.40">
    <property type="match status" value="1"/>
</dbReference>
<evidence type="ECO:0000256" key="6">
    <source>
        <dbReference type="ARBA" id="ARBA00023012"/>
    </source>
</evidence>
<dbReference type="EC" id="2.7.13.3" evidence="2"/>
<dbReference type="InterPro" id="IPR036097">
    <property type="entry name" value="HisK_dim/P_sf"/>
</dbReference>
<dbReference type="InterPro" id="IPR003018">
    <property type="entry name" value="GAF"/>
</dbReference>
<dbReference type="FunFam" id="3.30.565.10:FF:000006">
    <property type="entry name" value="Sensor histidine kinase WalK"/>
    <property type="match status" value="1"/>
</dbReference>
<dbReference type="PROSITE" id="PS50109">
    <property type="entry name" value="HIS_KIN"/>
    <property type="match status" value="1"/>
</dbReference>
<dbReference type="InterPro" id="IPR005467">
    <property type="entry name" value="His_kinase_dom"/>
</dbReference>
<dbReference type="OrthoDB" id="8573350at2"/>
<dbReference type="InterPro" id="IPR029016">
    <property type="entry name" value="GAF-like_dom_sf"/>
</dbReference>
<dbReference type="SMART" id="SM00091">
    <property type="entry name" value="PAS"/>
    <property type="match status" value="4"/>
</dbReference>
<organism evidence="11 12">
    <name type="scientific">Marinomonas arctica</name>
    <dbReference type="NCBI Taxonomy" id="383750"/>
    <lineage>
        <taxon>Bacteria</taxon>
        <taxon>Pseudomonadati</taxon>
        <taxon>Pseudomonadota</taxon>
        <taxon>Gammaproteobacteria</taxon>
        <taxon>Oceanospirillales</taxon>
        <taxon>Oceanospirillaceae</taxon>
        <taxon>Marinomonas</taxon>
    </lineage>
</organism>
<dbReference type="FunFam" id="1.10.287.130:FF:000001">
    <property type="entry name" value="Two-component sensor histidine kinase"/>
    <property type="match status" value="1"/>
</dbReference>
<dbReference type="SUPFAM" id="SSF47384">
    <property type="entry name" value="Homodimeric domain of signal transducing histidine kinase"/>
    <property type="match status" value="1"/>
</dbReference>
<evidence type="ECO:0000256" key="5">
    <source>
        <dbReference type="ARBA" id="ARBA00022777"/>
    </source>
</evidence>
<dbReference type="SMART" id="SM00387">
    <property type="entry name" value="HATPase_c"/>
    <property type="match status" value="1"/>
</dbReference>
<evidence type="ECO:0000313" key="11">
    <source>
        <dbReference type="EMBL" id="QNT05181.1"/>
    </source>
</evidence>
<dbReference type="Gene3D" id="1.10.287.130">
    <property type="match status" value="1"/>
</dbReference>
<comment type="catalytic activity">
    <reaction evidence="1">
        <text>ATP + protein L-histidine = ADP + protein N-phospho-L-histidine.</text>
        <dbReference type="EC" id="2.7.13.3"/>
    </reaction>
</comment>
<keyword evidence="3" id="KW-0597">Phosphoprotein</keyword>
<dbReference type="InterPro" id="IPR004358">
    <property type="entry name" value="Sig_transdc_His_kin-like_C"/>
</dbReference>
<feature type="domain" description="PAC" evidence="10">
    <location>
        <begin position="639"/>
        <end position="691"/>
    </location>
</feature>
<keyword evidence="4" id="KW-0808">Transferase</keyword>
<keyword evidence="6" id="KW-0902">Two-component regulatory system</keyword>
<dbReference type="SUPFAM" id="SSF55874">
    <property type="entry name" value="ATPase domain of HSP90 chaperone/DNA topoisomerase II/histidine kinase"/>
    <property type="match status" value="1"/>
</dbReference>
<dbReference type="Gene3D" id="2.10.70.100">
    <property type="match status" value="1"/>
</dbReference>
<evidence type="ECO:0000256" key="3">
    <source>
        <dbReference type="ARBA" id="ARBA00022553"/>
    </source>
</evidence>
<dbReference type="SMART" id="SM00065">
    <property type="entry name" value="GAF"/>
    <property type="match status" value="1"/>
</dbReference>
<dbReference type="CDD" id="cd00130">
    <property type="entry name" value="PAS"/>
    <property type="match status" value="4"/>
</dbReference>
<evidence type="ECO:0000259" key="8">
    <source>
        <dbReference type="PROSITE" id="PS50109"/>
    </source>
</evidence>
<reference evidence="11 12" key="1">
    <citation type="submission" date="2020-09" db="EMBL/GenBank/DDBJ databases">
        <title>Complete genome sequence of an Arctic sea ice bacterium Marinomonas arctica BSI20414.</title>
        <authorList>
            <person name="Liao L."/>
            <person name="Chen B."/>
        </authorList>
    </citation>
    <scope>NUCLEOTIDE SEQUENCE [LARGE SCALE GENOMIC DNA]</scope>
    <source>
        <strain evidence="11 12">BSI20414</strain>
    </source>
</reference>
<dbReference type="InterPro" id="IPR001610">
    <property type="entry name" value="PAC"/>
</dbReference>
<proteinExistence type="predicted"/>
<dbReference type="InterPro" id="IPR000700">
    <property type="entry name" value="PAS-assoc_C"/>
</dbReference>
<name>A0A7H1J3W5_9GAMM</name>
<dbReference type="PROSITE" id="PS50112">
    <property type="entry name" value="PAS"/>
    <property type="match status" value="2"/>
</dbReference>
<dbReference type="InterPro" id="IPR003594">
    <property type="entry name" value="HATPase_dom"/>
</dbReference>
<dbReference type="PANTHER" id="PTHR43304:SF1">
    <property type="entry name" value="PAC DOMAIN-CONTAINING PROTEIN"/>
    <property type="match status" value="1"/>
</dbReference>
<feature type="domain" description="PAS" evidence="9">
    <location>
        <begin position="565"/>
        <end position="637"/>
    </location>
</feature>
<keyword evidence="7" id="KW-0472">Membrane</keyword>
<dbReference type="Gene3D" id="3.30.565.10">
    <property type="entry name" value="Histidine kinase-like ATPase, C-terminal domain"/>
    <property type="match status" value="1"/>
</dbReference>
<dbReference type="Pfam" id="PF08447">
    <property type="entry name" value="PAS_3"/>
    <property type="match status" value="4"/>
</dbReference>